<dbReference type="STRING" id="331657.A0A4U0WQB6"/>
<accession>A0A4U0WQB6</accession>
<name>A0A4U0WQB6_9PEZI</name>
<dbReference type="EMBL" id="NAJN01001180">
    <property type="protein sequence ID" value="TKA65087.1"/>
    <property type="molecule type" value="Genomic_DNA"/>
</dbReference>
<dbReference type="Proteomes" id="UP000308768">
    <property type="component" value="Unassembled WGS sequence"/>
</dbReference>
<sequence>MILMLMWETRSFLQRLWGLRKYKETKTKPATKEVNKSPVKTAFVTGDKFVEKIKGIMSVLCTHTTQLDHCRTFLELLNVDNDLKVASETEDNDISKASARYETPSEERNLRSPSLPPSGGVRAMKRKGSGSIASTPRKKRVKPQTSKKKTGSVSRSKDSDDEWD</sequence>
<evidence type="ECO:0000313" key="2">
    <source>
        <dbReference type="EMBL" id="TKA65087.1"/>
    </source>
</evidence>
<gene>
    <name evidence="2" type="ORF">B0A49_08356</name>
</gene>
<reference evidence="2 3" key="1">
    <citation type="submission" date="2017-03" db="EMBL/GenBank/DDBJ databases">
        <title>Genomes of endolithic fungi from Antarctica.</title>
        <authorList>
            <person name="Coleine C."/>
            <person name="Masonjones S."/>
            <person name="Stajich J.E."/>
        </authorList>
    </citation>
    <scope>NUCLEOTIDE SEQUENCE [LARGE SCALE GENOMIC DNA]</scope>
    <source>
        <strain evidence="2 3">CCFEE 5187</strain>
    </source>
</reference>
<comment type="caution">
    <text evidence="2">The sequence shown here is derived from an EMBL/GenBank/DDBJ whole genome shotgun (WGS) entry which is preliminary data.</text>
</comment>
<evidence type="ECO:0000256" key="1">
    <source>
        <dbReference type="SAM" id="MobiDB-lite"/>
    </source>
</evidence>
<feature type="compositionally biased region" description="Basic residues" evidence="1">
    <location>
        <begin position="136"/>
        <end position="150"/>
    </location>
</feature>
<evidence type="ECO:0000313" key="3">
    <source>
        <dbReference type="Proteomes" id="UP000308768"/>
    </source>
</evidence>
<dbReference type="AlphaFoldDB" id="A0A4U0WQB6"/>
<dbReference type="OrthoDB" id="418242at2759"/>
<keyword evidence="3" id="KW-1185">Reference proteome</keyword>
<proteinExistence type="predicted"/>
<organism evidence="2 3">
    <name type="scientific">Cryomyces minteri</name>
    <dbReference type="NCBI Taxonomy" id="331657"/>
    <lineage>
        <taxon>Eukaryota</taxon>
        <taxon>Fungi</taxon>
        <taxon>Dikarya</taxon>
        <taxon>Ascomycota</taxon>
        <taxon>Pezizomycotina</taxon>
        <taxon>Dothideomycetes</taxon>
        <taxon>Dothideomycetes incertae sedis</taxon>
        <taxon>Cryomyces</taxon>
    </lineage>
</organism>
<feature type="region of interest" description="Disordered" evidence="1">
    <location>
        <begin position="87"/>
        <end position="164"/>
    </location>
</feature>
<protein>
    <submittedName>
        <fullName evidence="2">Uncharacterized protein</fullName>
    </submittedName>
</protein>